<evidence type="ECO:0000313" key="1">
    <source>
        <dbReference type="EMBL" id="KAI3735440.1"/>
    </source>
</evidence>
<reference evidence="1 2" key="2">
    <citation type="journal article" date="2022" name="Mol. Ecol. Resour.">
        <title>The genomes of chicory, endive, great burdock and yacon provide insights into Asteraceae paleo-polyploidization history and plant inulin production.</title>
        <authorList>
            <person name="Fan W."/>
            <person name="Wang S."/>
            <person name="Wang H."/>
            <person name="Wang A."/>
            <person name="Jiang F."/>
            <person name="Liu H."/>
            <person name="Zhao H."/>
            <person name="Xu D."/>
            <person name="Zhang Y."/>
        </authorList>
    </citation>
    <scope>NUCLEOTIDE SEQUENCE [LARGE SCALE GENOMIC DNA]</scope>
    <source>
        <strain evidence="2">cv. Niubang</strain>
    </source>
</reference>
<name>A0ACB9CML8_ARCLA</name>
<sequence length="307" mass="34655">MEDDIRGVETLMKDLSMDEKQANNTEGSSVRGCPIDKQTKSETPEEVEKKRKPIIGESSNSDRKRTKLDTRNMQLDIHTRRITIIVESVYVLLDCNSMGSCNLGFISKLKNEAMEYMGFMDLKMKQLMNAKTEAKQWLETTISVFNGDPSFDKYKIDMENLFKTGRWSTSGKHTEATTEDKKKSDSMAIVVVEQVDPLEPFDACWDCPSFMAAVRESVEMEVKKSEIKKSLSEQRNQDFGIDPPGFDLRKSLKNIGDASKCNTPNESAPTSAMKACNSQGSKDRGKKIVTFSPIPMTSYFDDSDDEH</sequence>
<dbReference type="EMBL" id="CM042050">
    <property type="protein sequence ID" value="KAI3735440.1"/>
    <property type="molecule type" value="Genomic_DNA"/>
</dbReference>
<evidence type="ECO:0000313" key="2">
    <source>
        <dbReference type="Proteomes" id="UP001055879"/>
    </source>
</evidence>
<organism evidence="1 2">
    <name type="scientific">Arctium lappa</name>
    <name type="common">Greater burdock</name>
    <name type="synonym">Lappa major</name>
    <dbReference type="NCBI Taxonomy" id="4217"/>
    <lineage>
        <taxon>Eukaryota</taxon>
        <taxon>Viridiplantae</taxon>
        <taxon>Streptophyta</taxon>
        <taxon>Embryophyta</taxon>
        <taxon>Tracheophyta</taxon>
        <taxon>Spermatophyta</taxon>
        <taxon>Magnoliopsida</taxon>
        <taxon>eudicotyledons</taxon>
        <taxon>Gunneridae</taxon>
        <taxon>Pentapetalae</taxon>
        <taxon>asterids</taxon>
        <taxon>campanulids</taxon>
        <taxon>Asterales</taxon>
        <taxon>Asteraceae</taxon>
        <taxon>Carduoideae</taxon>
        <taxon>Cardueae</taxon>
        <taxon>Arctiinae</taxon>
        <taxon>Arctium</taxon>
    </lineage>
</organism>
<accession>A0ACB9CML8</accession>
<protein>
    <submittedName>
        <fullName evidence="1">Uncharacterized protein</fullName>
    </submittedName>
</protein>
<gene>
    <name evidence="1" type="ORF">L6452_14937</name>
</gene>
<comment type="caution">
    <text evidence="1">The sequence shown here is derived from an EMBL/GenBank/DDBJ whole genome shotgun (WGS) entry which is preliminary data.</text>
</comment>
<dbReference type="Proteomes" id="UP001055879">
    <property type="component" value="Linkage Group LG04"/>
</dbReference>
<keyword evidence="2" id="KW-1185">Reference proteome</keyword>
<proteinExistence type="predicted"/>
<reference evidence="2" key="1">
    <citation type="journal article" date="2022" name="Mol. Ecol. Resour.">
        <title>The genomes of chicory, endive, great burdock and yacon provide insights into Asteraceae palaeo-polyploidization history and plant inulin production.</title>
        <authorList>
            <person name="Fan W."/>
            <person name="Wang S."/>
            <person name="Wang H."/>
            <person name="Wang A."/>
            <person name="Jiang F."/>
            <person name="Liu H."/>
            <person name="Zhao H."/>
            <person name="Xu D."/>
            <person name="Zhang Y."/>
        </authorList>
    </citation>
    <scope>NUCLEOTIDE SEQUENCE [LARGE SCALE GENOMIC DNA]</scope>
    <source>
        <strain evidence="2">cv. Niubang</strain>
    </source>
</reference>